<dbReference type="SUPFAM" id="SSF48484">
    <property type="entry name" value="Lipoxigenase"/>
    <property type="match status" value="1"/>
</dbReference>
<keyword evidence="1" id="KW-0479">Metal-binding</keyword>
<dbReference type="AlphaFoldDB" id="A0ABD0LK66"/>
<evidence type="ECO:0000313" key="6">
    <source>
        <dbReference type="Proteomes" id="UP001519460"/>
    </source>
</evidence>
<evidence type="ECO:0000256" key="3">
    <source>
        <dbReference type="ARBA" id="ARBA00023002"/>
    </source>
</evidence>
<dbReference type="EMBL" id="JACVVK020000043">
    <property type="protein sequence ID" value="KAK7499503.1"/>
    <property type="molecule type" value="Genomic_DNA"/>
</dbReference>
<dbReference type="PANTHER" id="PTHR11771">
    <property type="entry name" value="LIPOXYGENASE"/>
    <property type="match status" value="1"/>
</dbReference>
<dbReference type="Gene3D" id="3.10.450.60">
    <property type="match status" value="1"/>
</dbReference>
<dbReference type="PROSITE" id="PS51393">
    <property type="entry name" value="LIPOXYGENASE_3"/>
    <property type="match status" value="2"/>
</dbReference>
<dbReference type="InterPro" id="IPR036226">
    <property type="entry name" value="LipOase_C_sf"/>
</dbReference>
<protein>
    <recommendedName>
        <fullName evidence="4">Lipoxygenase domain-containing protein</fullName>
    </recommendedName>
</protein>
<dbReference type="PRINTS" id="PR00087">
    <property type="entry name" value="LIPOXYGENASE"/>
</dbReference>
<feature type="domain" description="Lipoxygenase" evidence="4">
    <location>
        <begin position="117"/>
        <end position="344"/>
    </location>
</feature>
<name>A0ABD0LK66_9CAEN</name>
<proteinExistence type="predicted"/>
<dbReference type="PROSITE" id="PS00081">
    <property type="entry name" value="LIPOXYGENASE_2"/>
    <property type="match status" value="1"/>
</dbReference>
<reference evidence="5 6" key="1">
    <citation type="journal article" date="2023" name="Sci. Data">
        <title>Genome assembly of the Korean intertidal mud-creeper Batillaria attramentaria.</title>
        <authorList>
            <person name="Patra A.K."/>
            <person name="Ho P.T."/>
            <person name="Jun S."/>
            <person name="Lee S.J."/>
            <person name="Kim Y."/>
            <person name="Won Y.J."/>
        </authorList>
    </citation>
    <scope>NUCLEOTIDE SEQUENCE [LARGE SCALE GENOMIC DNA]</scope>
    <source>
        <strain evidence="5">Wonlab-2016</strain>
    </source>
</reference>
<dbReference type="GO" id="GO:0046872">
    <property type="term" value="F:metal ion binding"/>
    <property type="evidence" value="ECO:0007669"/>
    <property type="project" value="UniProtKB-KW"/>
</dbReference>
<evidence type="ECO:0000256" key="2">
    <source>
        <dbReference type="ARBA" id="ARBA00022964"/>
    </source>
</evidence>
<keyword evidence="6" id="KW-1185">Reference proteome</keyword>
<comment type="caution">
    <text evidence="5">The sequence shown here is derived from an EMBL/GenBank/DDBJ whole genome shotgun (WGS) entry which is preliminary data.</text>
</comment>
<evidence type="ECO:0000256" key="1">
    <source>
        <dbReference type="ARBA" id="ARBA00022723"/>
    </source>
</evidence>
<organism evidence="5 6">
    <name type="scientific">Batillaria attramentaria</name>
    <dbReference type="NCBI Taxonomy" id="370345"/>
    <lineage>
        <taxon>Eukaryota</taxon>
        <taxon>Metazoa</taxon>
        <taxon>Spiralia</taxon>
        <taxon>Lophotrochozoa</taxon>
        <taxon>Mollusca</taxon>
        <taxon>Gastropoda</taxon>
        <taxon>Caenogastropoda</taxon>
        <taxon>Sorbeoconcha</taxon>
        <taxon>Cerithioidea</taxon>
        <taxon>Batillariidae</taxon>
        <taxon>Batillaria</taxon>
    </lineage>
</organism>
<evidence type="ECO:0000259" key="4">
    <source>
        <dbReference type="PROSITE" id="PS51393"/>
    </source>
</evidence>
<dbReference type="InterPro" id="IPR020834">
    <property type="entry name" value="LipOase_CS"/>
</dbReference>
<dbReference type="InterPro" id="IPR000907">
    <property type="entry name" value="LipOase"/>
</dbReference>
<dbReference type="Pfam" id="PF00305">
    <property type="entry name" value="Lipoxygenase"/>
    <property type="match status" value="2"/>
</dbReference>
<dbReference type="Gene3D" id="1.20.245.10">
    <property type="entry name" value="Lipoxygenase-1, Domain 5"/>
    <property type="match status" value="2"/>
</dbReference>
<feature type="domain" description="Lipoxygenase" evidence="4">
    <location>
        <begin position="348"/>
        <end position="657"/>
    </location>
</feature>
<accession>A0ABD0LK66</accession>
<dbReference type="Proteomes" id="UP001519460">
    <property type="component" value="Unassembled WGS sequence"/>
</dbReference>
<gene>
    <name evidence="5" type="ORF">BaRGS_00009155</name>
</gene>
<evidence type="ECO:0000313" key="5">
    <source>
        <dbReference type="EMBL" id="KAK7499503.1"/>
    </source>
</evidence>
<sequence length="657" mass="75175">MPAPQIRICLKTRDRGFISKLLKPAPKLLCTLSDDIGRTTAPIAIATDNQEVLKTEDTERLTSNISEIMVSLPAGWWSWCRPEVYLVMVVVVYGQTSRCFPFHCAVSEEGTTSKYRAVLPQNERERDRQSREERIHAARKIYQRSEESNGERSVPARVAKLPAAEGFSVKYLTLLFPHVVVGQLQRLFVSSVGYIKRLFSKYRKFDTLKDLYDGPVPDTTCCKPSTPFYTPRASLYWDTDEWFGLQRLIGVDPTIIRLCPPVDDTKPEADDLEKLLFRSRSRVEEHHLDGMTVAAALTEKRLFVCDLTFMKDFSRGPRGPAVPAPIALFFWNDDGDLLPVAIMLYNLAESNHHETTTHLMLTHLLMESFCLATHRHLDVSHPVFRLLWPHFHFLMAINAILNIGIEKGLELGRARLREWRIDVEGTLPAALEERGLADPTILKDKYLYRDDAMKLYNVLKKYATAYISYYYHDESMISSDPEIQDWATTLATHYDIKGVPNDGQLKTRDELILMVTCIIYTCSVGHASVNFAQYDQYGYPPNYPGCLKGRPSSDPYEHPEEEDAFMALASRGNMLHIMAITHLLSQRGDRRLAGGFAAFIVDQSDEIRACIKELKHGLRQIREEIKRRNTEYARQDPFHMMLYDYLDPSKIPNSIGI</sequence>
<keyword evidence="2" id="KW-0223">Dioxygenase</keyword>
<dbReference type="GO" id="GO:0051213">
    <property type="term" value="F:dioxygenase activity"/>
    <property type="evidence" value="ECO:0007669"/>
    <property type="project" value="UniProtKB-KW"/>
</dbReference>
<keyword evidence="3" id="KW-0560">Oxidoreductase</keyword>
<dbReference type="InterPro" id="IPR013819">
    <property type="entry name" value="LipOase_C"/>
</dbReference>